<dbReference type="CDD" id="cd07153">
    <property type="entry name" value="Fur_like"/>
    <property type="match status" value="1"/>
</dbReference>
<dbReference type="PROSITE" id="PS51402">
    <property type="entry name" value="CATALASE_3"/>
    <property type="match status" value="1"/>
</dbReference>
<dbReference type="InterPro" id="IPR036388">
    <property type="entry name" value="WH-like_DNA-bd_sf"/>
</dbReference>
<reference evidence="19" key="1">
    <citation type="journal article" date="2019" name="Int. J. Syst. Evol. Microbiol.">
        <title>The Global Catalogue of Microorganisms (GCM) 10K type strain sequencing project: providing services to taxonomists for standard genome sequencing and annotation.</title>
        <authorList>
            <consortium name="The Broad Institute Genomics Platform"/>
            <consortium name="The Broad Institute Genome Sequencing Center for Infectious Disease"/>
            <person name="Wu L."/>
            <person name="Ma J."/>
        </authorList>
    </citation>
    <scope>NUCLEOTIDE SEQUENCE [LARGE SCALE GENOMIC DNA]</scope>
    <source>
        <strain evidence="19">JCM 17316</strain>
    </source>
</reference>
<dbReference type="PRINTS" id="PR00067">
    <property type="entry name" value="CATALASE"/>
</dbReference>
<keyword evidence="13 15" id="KW-0376">Hydrogen peroxide</keyword>
<keyword evidence="8 15" id="KW-0560">Oxidoreductase</keyword>
<evidence type="ECO:0000256" key="1">
    <source>
        <dbReference type="ARBA" id="ARBA00005329"/>
    </source>
</evidence>
<dbReference type="EMBL" id="BAABDO010000021">
    <property type="protein sequence ID" value="GAA4136396.1"/>
    <property type="molecule type" value="Genomic_DNA"/>
</dbReference>
<evidence type="ECO:0000256" key="15">
    <source>
        <dbReference type="RuleBase" id="RU000498"/>
    </source>
</evidence>
<evidence type="ECO:0000256" key="6">
    <source>
        <dbReference type="ARBA" id="ARBA00022723"/>
    </source>
</evidence>
<evidence type="ECO:0000256" key="7">
    <source>
        <dbReference type="ARBA" id="ARBA00022833"/>
    </source>
</evidence>
<dbReference type="InterPro" id="IPR002481">
    <property type="entry name" value="FUR"/>
</dbReference>
<protein>
    <recommendedName>
        <fullName evidence="15">Catalase</fullName>
        <ecNumber evidence="15">1.11.1.6</ecNumber>
    </recommendedName>
</protein>
<dbReference type="Proteomes" id="UP001500266">
    <property type="component" value="Unassembled WGS sequence"/>
</dbReference>
<dbReference type="PANTHER" id="PTHR11465:SF9">
    <property type="entry name" value="CATALASE"/>
    <property type="match status" value="1"/>
</dbReference>
<evidence type="ECO:0000256" key="9">
    <source>
        <dbReference type="ARBA" id="ARBA00023004"/>
    </source>
</evidence>
<keyword evidence="19" id="KW-1185">Reference proteome</keyword>
<dbReference type="SMART" id="SM01060">
    <property type="entry name" value="Catalase"/>
    <property type="match status" value="1"/>
</dbReference>
<dbReference type="CDD" id="cd08156">
    <property type="entry name" value="catalase_clade_3"/>
    <property type="match status" value="1"/>
</dbReference>
<dbReference type="Gene3D" id="1.10.10.10">
    <property type="entry name" value="Winged helix-like DNA-binding domain superfamily/Winged helix DNA-binding domain"/>
    <property type="match status" value="1"/>
</dbReference>
<dbReference type="PROSITE" id="PS00437">
    <property type="entry name" value="CATALASE_1"/>
    <property type="match status" value="1"/>
</dbReference>
<comment type="caution">
    <text evidence="18">The sequence shown here is derived from an EMBL/GenBank/DDBJ whole genome shotgun (WGS) entry which is preliminary data.</text>
</comment>
<dbReference type="Pfam" id="PF06628">
    <property type="entry name" value="Catalase-rel"/>
    <property type="match status" value="1"/>
</dbReference>
<evidence type="ECO:0000256" key="11">
    <source>
        <dbReference type="ARBA" id="ARBA00023125"/>
    </source>
</evidence>
<gene>
    <name evidence="18" type="ORF">GCM10022416_20110</name>
</gene>
<dbReference type="InterPro" id="IPR024708">
    <property type="entry name" value="Catalase_AS"/>
</dbReference>
<dbReference type="PROSITE" id="PS00438">
    <property type="entry name" value="CATALASE_2"/>
    <property type="match status" value="1"/>
</dbReference>
<dbReference type="InterPro" id="IPR002226">
    <property type="entry name" value="Catalase_haem_BS"/>
</dbReference>
<comment type="catalytic activity">
    <reaction evidence="14 15">
        <text>2 H2O2 = O2 + 2 H2O</text>
        <dbReference type="Rhea" id="RHEA:20309"/>
        <dbReference type="ChEBI" id="CHEBI:15377"/>
        <dbReference type="ChEBI" id="CHEBI:15379"/>
        <dbReference type="ChEBI" id="CHEBI:16240"/>
        <dbReference type="EC" id="1.11.1.6"/>
    </reaction>
</comment>
<sequence>MTDPAIPTAAAQLRRAGLRVTAARVAILETVRTGDHLGVEAVAGGVRERVGHVSLQAVYEALHALTAAGLVRRIEPAGSPVRFEGRVGDNHHHVVCRRCGVVGDVDCVVGHAPCLRPSDTAGYAVDEAEVTFWGLCPDCRDRPVDDPSETVAAVSPDAPSTARGSEWQAKHGGAAFMTDRPITTTDAGIPAPSDEHSQSVGPNGPLLLQDHYLIQKLAHFNRERVPERVVHAKGGGAYGVLEITEDVSQFTKAKLFQKGARTESLVRFSSVAGELGSADAGRDPRGFAIKFYTEDGNYDLVGNNTPIFFIRDPQKFPDFIHSQKRRPDTHLRDHNMQWDFWTLSPESAHQVTLLMTDRGTPASWRHMNGYGSHTFLWYNAAGDKFWVKYHFKTDQGIKNLTADEADRQPPDVHLKDLYEAIERGDYPSWTVQVQIMPFEEAADYRFNPFDLTKVWPHADYPPITIGKWTLTRNPENYFAEIEQAAFEPANFVPGIGPSPDKMLQGRLFSYPDAHRYRIGANYLQLPVNRPKAEVHSYNFDGPMTYRNPEGPVYAPNSFGGPAADPELWKGESYEVAGEIVRSAYTLHREDDDYVQPRALWEKVLSDVDRDHLVSNIVGHASAPEVTADMKKRVVEYWRNVHKDLGDRVAAGLGVNGS</sequence>
<evidence type="ECO:0000256" key="16">
    <source>
        <dbReference type="SAM" id="MobiDB-lite"/>
    </source>
</evidence>
<dbReference type="InterPro" id="IPR010582">
    <property type="entry name" value="Catalase_immune_responsive"/>
</dbReference>
<evidence type="ECO:0000256" key="5">
    <source>
        <dbReference type="ARBA" id="ARBA00022617"/>
    </source>
</evidence>
<dbReference type="EC" id="1.11.1.6" evidence="15"/>
<evidence type="ECO:0000313" key="19">
    <source>
        <dbReference type="Proteomes" id="UP001500266"/>
    </source>
</evidence>
<keyword evidence="5 15" id="KW-0349">Heme</keyword>
<accession>A0ABP7YHT5</accession>
<dbReference type="Gene3D" id="2.40.180.10">
    <property type="entry name" value="Catalase core domain"/>
    <property type="match status" value="1"/>
</dbReference>
<dbReference type="InterPro" id="IPR036390">
    <property type="entry name" value="WH_DNA-bd_sf"/>
</dbReference>
<comment type="similarity">
    <text evidence="1 15">Belongs to the catalase family.</text>
</comment>
<dbReference type="InterPro" id="IPR018028">
    <property type="entry name" value="Catalase"/>
</dbReference>
<keyword evidence="10" id="KW-0805">Transcription regulation</keyword>
<evidence type="ECO:0000259" key="17">
    <source>
        <dbReference type="SMART" id="SM01060"/>
    </source>
</evidence>
<evidence type="ECO:0000256" key="3">
    <source>
        <dbReference type="ARBA" id="ARBA00022491"/>
    </source>
</evidence>
<dbReference type="Pfam" id="PF00199">
    <property type="entry name" value="Catalase"/>
    <property type="match status" value="1"/>
</dbReference>
<dbReference type="SUPFAM" id="SSF46785">
    <property type="entry name" value="Winged helix' DNA-binding domain"/>
    <property type="match status" value="1"/>
</dbReference>
<dbReference type="Gene3D" id="3.30.1490.190">
    <property type="match status" value="1"/>
</dbReference>
<name>A0ABP7YHT5_9ACTN</name>
<keyword evidence="6 15" id="KW-0479">Metal-binding</keyword>
<keyword evidence="4 15" id="KW-0575">Peroxidase</keyword>
<feature type="region of interest" description="Disordered" evidence="16">
    <location>
        <begin position="146"/>
        <end position="199"/>
    </location>
</feature>
<evidence type="ECO:0000256" key="13">
    <source>
        <dbReference type="ARBA" id="ARBA00023324"/>
    </source>
</evidence>
<feature type="domain" description="Catalase core" evidence="17">
    <location>
        <begin position="184"/>
        <end position="562"/>
    </location>
</feature>
<keyword evidence="7" id="KW-0862">Zinc</keyword>
<evidence type="ECO:0000256" key="14">
    <source>
        <dbReference type="ARBA" id="ARBA00049254"/>
    </source>
</evidence>
<keyword evidence="9 15" id="KW-0408">Iron</keyword>
<dbReference type="Pfam" id="PF01475">
    <property type="entry name" value="FUR"/>
    <property type="match status" value="1"/>
</dbReference>
<dbReference type="InterPro" id="IPR011614">
    <property type="entry name" value="Catalase_core"/>
</dbReference>
<keyword evidence="3" id="KW-0678">Repressor</keyword>
<evidence type="ECO:0000256" key="4">
    <source>
        <dbReference type="ARBA" id="ARBA00022559"/>
    </source>
</evidence>
<dbReference type="InterPro" id="IPR020835">
    <property type="entry name" value="Catalase_sf"/>
</dbReference>
<evidence type="ECO:0000256" key="8">
    <source>
        <dbReference type="ARBA" id="ARBA00023002"/>
    </source>
</evidence>
<keyword evidence="12" id="KW-0804">Transcription</keyword>
<evidence type="ECO:0000256" key="10">
    <source>
        <dbReference type="ARBA" id="ARBA00023015"/>
    </source>
</evidence>
<evidence type="ECO:0000256" key="2">
    <source>
        <dbReference type="ARBA" id="ARBA00007957"/>
    </source>
</evidence>
<dbReference type="SUPFAM" id="SSF56634">
    <property type="entry name" value="Heme-dependent catalase-like"/>
    <property type="match status" value="1"/>
</dbReference>
<dbReference type="InterPro" id="IPR040333">
    <property type="entry name" value="Catalase_3"/>
</dbReference>
<organism evidence="18 19">
    <name type="scientific">Actinomadura keratinilytica</name>
    <dbReference type="NCBI Taxonomy" id="547461"/>
    <lineage>
        <taxon>Bacteria</taxon>
        <taxon>Bacillati</taxon>
        <taxon>Actinomycetota</taxon>
        <taxon>Actinomycetes</taxon>
        <taxon>Streptosporangiales</taxon>
        <taxon>Thermomonosporaceae</taxon>
        <taxon>Actinomadura</taxon>
    </lineage>
</organism>
<keyword evidence="11" id="KW-0238">DNA-binding</keyword>
<dbReference type="InterPro" id="IPR043135">
    <property type="entry name" value="Fur_C"/>
</dbReference>
<dbReference type="PANTHER" id="PTHR11465">
    <property type="entry name" value="CATALASE"/>
    <property type="match status" value="1"/>
</dbReference>
<evidence type="ECO:0000313" key="18">
    <source>
        <dbReference type="EMBL" id="GAA4136396.1"/>
    </source>
</evidence>
<evidence type="ECO:0000256" key="12">
    <source>
        <dbReference type="ARBA" id="ARBA00023163"/>
    </source>
</evidence>
<comment type="similarity">
    <text evidence="2">Belongs to the Fur family.</text>
</comment>
<proteinExistence type="inferred from homology"/>